<reference evidence="3" key="1">
    <citation type="submission" date="2006-02" db="EMBL/GenBank/DDBJ databases">
        <title>Complete sequence of chromosome of Rhodoferax ferrireducens DSM 15236.</title>
        <authorList>
            <person name="Copeland A."/>
            <person name="Lucas S."/>
            <person name="Lapidus A."/>
            <person name="Barry K."/>
            <person name="Detter J.C."/>
            <person name="Glavina del Rio T."/>
            <person name="Hammon N."/>
            <person name="Israni S."/>
            <person name="Pitluck S."/>
            <person name="Brettin T."/>
            <person name="Bruce D."/>
            <person name="Han C."/>
            <person name="Tapia R."/>
            <person name="Gilna P."/>
            <person name="Kiss H."/>
            <person name="Schmutz J."/>
            <person name="Larimer F."/>
            <person name="Land M."/>
            <person name="Kyrpides N."/>
            <person name="Ivanova N."/>
            <person name="Richardson P."/>
        </authorList>
    </citation>
    <scope>NUCLEOTIDE SEQUENCE [LARGE SCALE GENOMIC DNA]</scope>
    <source>
        <strain evidence="3">ATCC BAA-621 / DSM 15236 / T118</strain>
    </source>
</reference>
<dbReference type="PANTHER" id="PTHR11647:SF1">
    <property type="entry name" value="COLLAPSIN RESPONSE MEDIATOR PROTEIN"/>
    <property type="match status" value="1"/>
</dbReference>
<keyword evidence="2" id="KW-0378">Hydrolase</keyword>
<dbReference type="PANTHER" id="PTHR11647">
    <property type="entry name" value="HYDRANTOINASE/DIHYDROPYRIMIDINASE FAMILY MEMBER"/>
    <property type="match status" value="1"/>
</dbReference>
<feature type="domain" description="Amidohydrolase 3" evidence="1">
    <location>
        <begin position="334"/>
        <end position="465"/>
    </location>
</feature>
<dbReference type="InterPro" id="IPR023100">
    <property type="entry name" value="D-aminoacylase_insert_dom_sf"/>
</dbReference>
<dbReference type="GO" id="GO:0016811">
    <property type="term" value="F:hydrolase activity, acting on carbon-nitrogen (but not peptide) bonds, in linear amides"/>
    <property type="evidence" value="ECO:0007669"/>
    <property type="project" value="InterPro"/>
</dbReference>
<dbReference type="Gene3D" id="2.30.40.10">
    <property type="entry name" value="Urease, subunit C, domain 1"/>
    <property type="match status" value="1"/>
</dbReference>
<dbReference type="InterPro" id="IPR050378">
    <property type="entry name" value="Metallo-dep_Hydrolases_sf"/>
</dbReference>
<dbReference type="CDD" id="cd01297">
    <property type="entry name" value="D-aminoacylase"/>
    <property type="match status" value="1"/>
</dbReference>
<evidence type="ECO:0000313" key="2">
    <source>
        <dbReference type="EMBL" id="ABD68674.1"/>
    </source>
</evidence>
<dbReference type="SUPFAM" id="SSF51338">
    <property type="entry name" value="Composite domain of metallo-dependent hydrolases"/>
    <property type="match status" value="1"/>
</dbReference>
<dbReference type="InterPro" id="IPR013108">
    <property type="entry name" value="Amidohydro_3"/>
</dbReference>
<name>Q21ZX9_ALBFT</name>
<dbReference type="InterPro" id="IPR032466">
    <property type="entry name" value="Metal_Hydrolase"/>
</dbReference>
<proteinExistence type="predicted"/>
<keyword evidence="3" id="KW-1185">Reference proteome</keyword>
<dbReference type="Gene3D" id="3.30.1490.130">
    <property type="entry name" value="D-aminoacylase. Domain 3"/>
    <property type="match status" value="1"/>
</dbReference>
<dbReference type="Proteomes" id="UP000008332">
    <property type="component" value="Chromosome"/>
</dbReference>
<gene>
    <name evidence="2" type="ordered locus">Rfer_0927</name>
</gene>
<dbReference type="GO" id="GO:0004151">
    <property type="term" value="F:dihydroorotase activity"/>
    <property type="evidence" value="ECO:0007669"/>
    <property type="project" value="UniProtKB-EC"/>
</dbReference>
<dbReference type="STRING" id="338969.Rfer_0927"/>
<dbReference type="OrthoDB" id="9766983at2"/>
<accession>Q21ZX9</accession>
<dbReference type="EC" id="3.5.2.3" evidence="2"/>
<dbReference type="HOGENOM" id="CLU_016107_2_0_4"/>
<dbReference type="Gene3D" id="3.20.20.140">
    <property type="entry name" value="Metal-dependent hydrolases"/>
    <property type="match status" value="1"/>
</dbReference>
<dbReference type="eggNOG" id="COG3653">
    <property type="taxonomic scope" value="Bacteria"/>
</dbReference>
<protein>
    <submittedName>
        <fullName evidence="2">Dihydroorotase</fullName>
        <ecNumber evidence="2">3.5.2.3</ecNumber>
    </submittedName>
</protein>
<sequence>MTRATLLENGLVIDGTGAGGWIGDVLLEGDRIAALGKALRHQLPESLRLEEVSCVDCSGLAITPGFIDVHTHDDAIVLNHPDMLPKISQGITTVITGNCGISLAPFVVKKSEPPLNLLGADSFRFDSVESYERAVAAAQPAVNVAVLIGHTTLRFACVGDLTHAASASELDAMCALLTHCMEDGAAGLSSGLFYEQAFAAPTEEVVRLAQVVSRFGGVYSTHLRSEMQAIIEALHEAGDTAFLAGVPLIISHHKCAGPANWGRTQETLPLIESLAIRQPVAMDVYPYVAGSTVLREDLVDGVIDVLVSWSTPHPEMTGRTLASIATEWGVDQKVVCRRLQPGGACYFQMHEDDVKRVIAHPLSMIGSDGLPHDQHPHPRLWGAFPRVLARYWRDQQLFSLETAIYKMTGMSARNFRLHQRGQLQVGWHADVVVLDPARVRDVATYEEPIALSEGIEKVFVNGALAYSADAGDTGEARVQARAGRLLKRLAPHTLGEPAL</sequence>
<evidence type="ECO:0000313" key="3">
    <source>
        <dbReference type="Proteomes" id="UP000008332"/>
    </source>
</evidence>
<dbReference type="Pfam" id="PF07969">
    <property type="entry name" value="Amidohydro_3"/>
    <property type="match status" value="2"/>
</dbReference>
<dbReference type="SUPFAM" id="SSF51556">
    <property type="entry name" value="Metallo-dependent hydrolases"/>
    <property type="match status" value="1"/>
</dbReference>
<dbReference type="KEGG" id="rfr:Rfer_0927"/>
<organism evidence="2 3">
    <name type="scientific">Albidiferax ferrireducens (strain ATCC BAA-621 / DSM 15236 / T118)</name>
    <name type="common">Rhodoferax ferrireducens</name>
    <dbReference type="NCBI Taxonomy" id="338969"/>
    <lineage>
        <taxon>Bacteria</taxon>
        <taxon>Pseudomonadati</taxon>
        <taxon>Pseudomonadota</taxon>
        <taxon>Betaproteobacteria</taxon>
        <taxon>Burkholderiales</taxon>
        <taxon>Comamonadaceae</taxon>
        <taxon>Rhodoferax</taxon>
    </lineage>
</organism>
<dbReference type="EMBL" id="CP000267">
    <property type="protein sequence ID" value="ABD68674.1"/>
    <property type="molecule type" value="Genomic_DNA"/>
</dbReference>
<feature type="domain" description="Amidohydrolase 3" evidence="1">
    <location>
        <begin position="55"/>
        <end position="217"/>
    </location>
</feature>
<dbReference type="AlphaFoldDB" id="Q21ZX9"/>
<dbReference type="RefSeq" id="WP_011463247.1">
    <property type="nucleotide sequence ID" value="NC_007908.1"/>
</dbReference>
<evidence type="ECO:0000259" key="1">
    <source>
        <dbReference type="Pfam" id="PF07969"/>
    </source>
</evidence>
<dbReference type="InterPro" id="IPR011059">
    <property type="entry name" value="Metal-dep_hydrolase_composite"/>
</dbReference>